<dbReference type="GO" id="GO:0008892">
    <property type="term" value="F:guanine deaminase activity"/>
    <property type="evidence" value="ECO:0007669"/>
    <property type="project" value="UniProtKB-UniRule"/>
</dbReference>
<dbReference type="GO" id="GO:0008270">
    <property type="term" value="F:zinc ion binding"/>
    <property type="evidence" value="ECO:0007669"/>
    <property type="project" value="UniProtKB-UniRule"/>
</dbReference>
<evidence type="ECO:0000256" key="7">
    <source>
        <dbReference type="NCBIfam" id="TIGR02967"/>
    </source>
</evidence>
<reference evidence="10 11" key="1">
    <citation type="submission" date="2019-03" db="EMBL/GenBank/DDBJ databases">
        <title>Genomic Encyclopedia of Type Strains, Phase IV (KMG-IV): sequencing the most valuable type-strain genomes for metagenomic binning, comparative biology and taxonomic classification.</title>
        <authorList>
            <person name="Goeker M."/>
        </authorList>
    </citation>
    <scope>NUCLEOTIDE SEQUENCE [LARGE SCALE GENOMIC DNA]</scope>
    <source>
        <strain evidence="10 11">DSM 15969</strain>
    </source>
</reference>
<accession>A0A4R1Q7U8</accession>
<evidence type="ECO:0000256" key="4">
    <source>
        <dbReference type="ARBA" id="ARBA00022723"/>
    </source>
</evidence>
<evidence type="ECO:0000256" key="6">
    <source>
        <dbReference type="ARBA" id="ARBA00022833"/>
    </source>
</evidence>
<comment type="pathway">
    <text evidence="1 8">Purine metabolism; guanine degradation; xanthine from guanine: step 1/1.</text>
</comment>
<comment type="similarity">
    <text evidence="2 8">Belongs to the metallo-dependent hydrolases superfamily. ATZ/TRZ family.</text>
</comment>
<organism evidence="10 11">
    <name type="scientific">Anaerospora hongkongensis</name>
    <dbReference type="NCBI Taxonomy" id="244830"/>
    <lineage>
        <taxon>Bacteria</taxon>
        <taxon>Bacillati</taxon>
        <taxon>Bacillota</taxon>
        <taxon>Negativicutes</taxon>
        <taxon>Selenomonadales</taxon>
        <taxon>Sporomusaceae</taxon>
        <taxon>Anaerospora</taxon>
    </lineage>
</organism>
<keyword evidence="11" id="KW-1185">Reference proteome</keyword>
<dbReference type="NCBIfam" id="TIGR02967">
    <property type="entry name" value="guan_deamin"/>
    <property type="match status" value="1"/>
</dbReference>
<evidence type="ECO:0000256" key="5">
    <source>
        <dbReference type="ARBA" id="ARBA00022801"/>
    </source>
</evidence>
<proteinExistence type="inferred from homology"/>
<evidence type="ECO:0000313" key="10">
    <source>
        <dbReference type="EMBL" id="TCL38229.1"/>
    </source>
</evidence>
<dbReference type="GO" id="GO:0005829">
    <property type="term" value="C:cytosol"/>
    <property type="evidence" value="ECO:0007669"/>
    <property type="project" value="TreeGrafter"/>
</dbReference>
<dbReference type="InterPro" id="IPR011059">
    <property type="entry name" value="Metal-dep_hydrolase_composite"/>
</dbReference>
<dbReference type="Gene3D" id="2.30.40.10">
    <property type="entry name" value="Urease, subunit C, domain 1"/>
    <property type="match status" value="1"/>
</dbReference>
<keyword evidence="6 8" id="KW-0862">Zinc</keyword>
<sequence>MKREILILKGNIVFTQQPDRFDVYENGCLICCNGVIEQISSTIPDEYKNCEVKNYGSDLIIPGFVDLHTHASQFNQRGLGLDLQLLEWLEEYTFREESRFCDLSYAAAVYAAFAEELIRQGTTRVVVFATIHKESCRLLIDILTQKGIGAYVGKVNMDSNCPDVLKEDTEQSIKDTEELIQNWGDNPLVKPIITPRFAPTSSKRLLAELGKLAVKYMLPVQTHLSENKNEIEWVAELFPEQREYHRVYAHYQLFGQTPTLMAHCVHVTDSCINDIHKHHVTAVHCPDSNLNLASGIMSARKLLDAGVQVGLGTDIGAGHSLSMPQTIVKAIQLSKVIQNPAYTRPLTLAEVFYMATKGGGQFFGKVGSFEPGYACDALVIHTGMAPGAGLTSLERLQQFIYTGDSGNIAARYINGREINSAAH</sequence>
<protein>
    <recommendedName>
        <fullName evidence="3 7">Guanine deaminase</fullName>
        <shortName evidence="8">Guanase</shortName>
        <ecNumber evidence="3 7">3.5.4.3</ecNumber>
    </recommendedName>
    <alternativeName>
        <fullName evidence="8">Guanine aminohydrolase</fullName>
    </alternativeName>
</protein>
<dbReference type="InterPro" id="IPR032466">
    <property type="entry name" value="Metal_Hydrolase"/>
</dbReference>
<gene>
    <name evidence="10" type="ORF">EV210_104198</name>
</gene>
<dbReference type="UniPathway" id="UPA00603">
    <property type="reaction ID" value="UER00660"/>
</dbReference>
<dbReference type="AlphaFoldDB" id="A0A4R1Q7U8"/>
<evidence type="ECO:0000256" key="3">
    <source>
        <dbReference type="ARBA" id="ARBA00012781"/>
    </source>
</evidence>
<dbReference type="InterPro" id="IPR014311">
    <property type="entry name" value="Guanine_deaminase"/>
</dbReference>
<dbReference type="RefSeq" id="WP_132078295.1">
    <property type="nucleotide sequence ID" value="NZ_SLUI01000004.1"/>
</dbReference>
<dbReference type="PANTHER" id="PTHR11271:SF6">
    <property type="entry name" value="GUANINE DEAMINASE"/>
    <property type="match status" value="1"/>
</dbReference>
<dbReference type="Proteomes" id="UP000295063">
    <property type="component" value="Unassembled WGS sequence"/>
</dbReference>
<dbReference type="EMBL" id="SLUI01000004">
    <property type="protein sequence ID" value="TCL38229.1"/>
    <property type="molecule type" value="Genomic_DNA"/>
</dbReference>
<dbReference type="InterPro" id="IPR006680">
    <property type="entry name" value="Amidohydro-rel"/>
</dbReference>
<evidence type="ECO:0000256" key="1">
    <source>
        <dbReference type="ARBA" id="ARBA00004984"/>
    </source>
</evidence>
<comment type="caution">
    <text evidence="10">The sequence shown here is derived from an EMBL/GenBank/DDBJ whole genome shotgun (WGS) entry which is preliminary data.</text>
</comment>
<dbReference type="GO" id="GO:0006147">
    <property type="term" value="P:guanine catabolic process"/>
    <property type="evidence" value="ECO:0007669"/>
    <property type="project" value="UniProtKB-UniRule"/>
</dbReference>
<dbReference type="Pfam" id="PF01979">
    <property type="entry name" value="Amidohydro_1"/>
    <property type="match status" value="1"/>
</dbReference>
<comment type="catalytic activity">
    <reaction evidence="8">
        <text>guanine + H2O + H(+) = xanthine + NH4(+)</text>
        <dbReference type="Rhea" id="RHEA:14665"/>
        <dbReference type="ChEBI" id="CHEBI:15377"/>
        <dbReference type="ChEBI" id="CHEBI:15378"/>
        <dbReference type="ChEBI" id="CHEBI:16235"/>
        <dbReference type="ChEBI" id="CHEBI:17712"/>
        <dbReference type="ChEBI" id="CHEBI:28938"/>
        <dbReference type="EC" id="3.5.4.3"/>
    </reaction>
</comment>
<evidence type="ECO:0000313" key="11">
    <source>
        <dbReference type="Proteomes" id="UP000295063"/>
    </source>
</evidence>
<comment type="cofactor">
    <cofactor evidence="8">
        <name>Zn(2+)</name>
        <dbReference type="ChEBI" id="CHEBI:29105"/>
    </cofactor>
    <text evidence="8">Binds 1 zinc ion per subunit.</text>
</comment>
<name>A0A4R1Q7U8_9FIRM</name>
<dbReference type="SUPFAM" id="SSF51338">
    <property type="entry name" value="Composite domain of metallo-dependent hydrolases"/>
    <property type="match status" value="1"/>
</dbReference>
<dbReference type="PANTHER" id="PTHR11271">
    <property type="entry name" value="GUANINE DEAMINASE"/>
    <property type="match status" value="1"/>
</dbReference>
<dbReference type="InterPro" id="IPR051607">
    <property type="entry name" value="Metallo-dep_hydrolases"/>
</dbReference>
<comment type="function">
    <text evidence="8">Catalyzes the hydrolytic deamination of guanine, producing xanthine and ammonia.</text>
</comment>
<dbReference type="EC" id="3.5.4.3" evidence="3 7"/>
<feature type="domain" description="Amidohydrolase-related" evidence="9">
    <location>
        <begin position="60"/>
        <end position="417"/>
    </location>
</feature>
<dbReference type="Gene3D" id="3.20.20.140">
    <property type="entry name" value="Metal-dependent hydrolases"/>
    <property type="match status" value="1"/>
</dbReference>
<evidence type="ECO:0000256" key="8">
    <source>
        <dbReference type="RuleBase" id="RU366009"/>
    </source>
</evidence>
<evidence type="ECO:0000256" key="2">
    <source>
        <dbReference type="ARBA" id="ARBA00006745"/>
    </source>
</evidence>
<dbReference type="OrthoDB" id="9807210at2"/>
<evidence type="ECO:0000259" key="9">
    <source>
        <dbReference type="Pfam" id="PF01979"/>
    </source>
</evidence>
<keyword evidence="4 8" id="KW-0479">Metal-binding</keyword>
<dbReference type="SUPFAM" id="SSF51556">
    <property type="entry name" value="Metallo-dependent hydrolases"/>
    <property type="match status" value="1"/>
</dbReference>
<keyword evidence="5 8" id="KW-0378">Hydrolase</keyword>